<dbReference type="RefSeq" id="WP_185674436.1">
    <property type="nucleotide sequence ID" value="NZ_JACHVB010000013.1"/>
</dbReference>
<dbReference type="PANTHER" id="PTHR30158:SF10">
    <property type="entry name" value="CATION EFFLUX PUMP"/>
    <property type="match status" value="1"/>
</dbReference>
<evidence type="ECO:0000259" key="6">
    <source>
        <dbReference type="Pfam" id="PF25944"/>
    </source>
</evidence>
<evidence type="ECO:0000259" key="4">
    <source>
        <dbReference type="Pfam" id="PF25876"/>
    </source>
</evidence>
<feature type="domain" description="Multidrug resistance protein MdtA-like C-terminal permuted SH3" evidence="7">
    <location>
        <begin position="298"/>
        <end position="359"/>
    </location>
</feature>
<feature type="chain" id="PRO_5032861193" evidence="3">
    <location>
        <begin position="17"/>
        <end position="376"/>
    </location>
</feature>
<dbReference type="Pfam" id="PF25917">
    <property type="entry name" value="BSH_RND"/>
    <property type="match status" value="1"/>
</dbReference>
<gene>
    <name evidence="8" type="ORF">H5P28_04075</name>
</gene>
<dbReference type="PROSITE" id="PS51257">
    <property type="entry name" value="PROKAR_LIPOPROTEIN"/>
    <property type="match status" value="1"/>
</dbReference>
<evidence type="ECO:0000256" key="2">
    <source>
        <dbReference type="ARBA" id="ARBA00009477"/>
    </source>
</evidence>
<keyword evidence="9" id="KW-1185">Reference proteome</keyword>
<name>A0A842HDJ2_9BACT</name>
<dbReference type="Gene3D" id="1.10.287.470">
    <property type="entry name" value="Helix hairpin bin"/>
    <property type="match status" value="1"/>
</dbReference>
<proteinExistence type="inferred from homology"/>
<evidence type="ECO:0000259" key="7">
    <source>
        <dbReference type="Pfam" id="PF25967"/>
    </source>
</evidence>
<comment type="subcellular location">
    <subcellularLocation>
        <location evidence="1">Cell envelope</location>
    </subcellularLocation>
</comment>
<dbReference type="InterPro" id="IPR058625">
    <property type="entry name" value="MdtA-like_BSH"/>
</dbReference>
<organism evidence="8 9">
    <name type="scientific">Ruficoccus amylovorans</name>
    <dbReference type="NCBI Taxonomy" id="1804625"/>
    <lineage>
        <taxon>Bacteria</taxon>
        <taxon>Pseudomonadati</taxon>
        <taxon>Verrucomicrobiota</taxon>
        <taxon>Opitutia</taxon>
        <taxon>Puniceicoccales</taxon>
        <taxon>Cerasicoccaceae</taxon>
        <taxon>Ruficoccus</taxon>
    </lineage>
</organism>
<dbReference type="Proteomes" id="UP000546464">
    <property type="component" value="Unassembled WGS sequence"/>
</dbReference>
<dbReference type="SUPFAM" id="SSF111369">
    <property type="entry name" value="HlyD-like secretion proteins"/>
    <property type="match status" value="1"/>
</dbReference>
<dbReference type="InterPro" id="IPR058626">
    <property type="entry name" value="MdtA-like_b-barrel"/>
</dbReference>
<dbReference type="Pfam" id="PF25944">
    <property type="entry name" value="Beta-barrel_RND"/>
    <property type="match status" value="1"/>
</dbReference>
<dbReference type="InterPro" id="IPR058624">
    <property type="entry name" value="MdtA-like_HH"/>
</dbReference>
<evidence type="ECO:0000313" key="8">
    <source>
        <dbReference type="EMBL" id="MBC2593431.1"/>
    </source>
</evidence>
<evidence type="ECO:0000259" key="5">
    <source>
        <dbReference type="Pfam" id="PF25917"/>
    </source>
</evidence>
<sequence length="376" mass="40152">MNKTLPLCLTVCAALAVLLTGCGRENEFVAPPPPPVELALPYQGEVTVYTPVAGQTRARDTVEIRARVKGYLQTVDFEPGTMVEEGKLLFTIEPELYEAALQSAQGQLASAEASRELADTTYQRNEQLFTSDAISELDLLRSKAELDLAEASVSQAKAAVESASLDLGYTQIYAHLGGRISRDLVTVGNLVGSGEPTLLATIVQMDPMDVYINIDERSLLKMINKYGASGGARGSKVAVQLELADGSLYPLTGTLDYVGNTVDAMTGTIEARVSFPNPEGTLIPGLFGKVLFAERSPDAIVIPEGCIQQDLAGSYVLVANAENVVEMRYIEKGPLVNEGRVVSKGLEPDERVIVNGIQRARPGAKVAPQNPANAQS</sequence>
<feature type="domain" description="Multidrug resistance protein MdtA-like alpha-helical hairpin" evidence="4">
    <location>
        <begin position="101"/>
        <end position="170"/>
    </location>
</feature>
<protein>
    <submittedName>
        <fullName evidence="8">Efflux RND transporter periplasmic adaptor subunit</fullName>
    </submittedName>
</protein>
<dbReference type="InterPro" id="IPR006143">
    <property type="entry name" value="RND_pump_MFP"/>
</dbReference>
<dbReference type="NCBIfam" id="TIGR01730">
    <property type="entry name" value="RND_mfp"/>
    <property type="match status" value="1"/>
</dbReference>
<evidence type="ECO:0000256" key="3">
    <source>
        <dbReference type="SAM" id="SignalP"/>
    </source>
</evidence>
<dbReference type="GO" id="GO:0015562">
    <property type="term" value="F:efflux transmembrane transporter activity"/>
    <property type="evidence" value="ECO:0007669"/>
    <property type="project" value="InterPro"/>
</dbReference>
<evidence type="ECO:0000256" key="1">
    <source>
        <dbReference type="ARBA" id="ARBA00004196"/>
    </source>
</evidence>
<dbReference type="PANTHER" id="PTHR30158">
    <property type="entry name" value="ACRA/E-RELATED COMPONENT OF DRUG EFFLUX TRANSPORTER"/>
    <property type="match status" value="1"/>
</dbReference>
<accession>A0A842HDJ2</accession>
<dbReference type="EMBL" id="JACHVB010000013">
    <property type="protein sequence ID" value="MBC2593431.1"/>
    <property type="molecule type" value="Genomic_DNA"/>
</dbReference>
<dbReference type="Gene3D" id="2.40.420.20">
    <property type="match status" value="1"/>
</dbReference>
<evidence type="ECO:0000313" key="9">
    <source>
        <dbReference type="Proteomes" id="UP000546464"/>
    </source>
</evidence>
<dbReference type="AlphaFoldDB" id="A0A842HDJ2"/>
<dbReference type="GO" id="GO:0046677">
    <property type="term" value="P:response to antibiotic"/>
    <property type="evidence" value="ECO:0007669"/>
    <property type="project" value="TreeGrafter"/>
</dbReference>
<comment type="similarity">
    <text evidence="2">Belongs to the membrane fusion protein (MFP) (TC 8.A.1) family.</text>
</comment>
<feature type="domain" description="Multidrug resistance protein MdtA-like beta-barrel" evidence="6">
    <location>
        <begin position="207"/>
        <end position="291"/>
    </location>
</feature>
<dbReference type="Gene3D" id="2.40.50.100">
    <property type="match status" value="1"/>
</dbReference>
<dbReference type="Pfam" id="PF25876">
    <property type="entry name" value="HH_MFP_RND"/>
    <property type="match status" value="1"/>
</dbReference>
<reference evidence="8 9" key="1">
    <citation type="submission" date="2020-07" db="EMBL/GenBank/DDBJ databases">
        <authorList>
            <person name="Feng X."/>
        </authorList>
    </citation>
    <scope>NUCLEOTIDE SEQUENCE [LARGE SCALE GENOMIC DNA]</scope>
    <source>
        <strain evidence="8 9">JCM31066</strain>
    </source>
</reference>
<dbReference type="Gene3D" id="2.40.30.170">
    <property type="match status" value="1"/>
</dbReference>
<dbReference type="InterPro" id="IPR058627">
    <property type="entry name" value="MdtA-like_C"/>
</dbReference>
<keyword evidence="3" id="KW-0732">Signal</keyword>
<dbReference type="GO" id="GO:0005886">
    <property type="term" value="C:plasma membrane"/>
    <property type="evidence" value="ECO:0007669"/>
    <property type="project" value="TreeGrafter"/>
</dbReference>
<dbReference type="GO" id="GO:0030313">
    <property type="term" value="C:cell envelope"/>
    <property type="evidence" value="ECO:0007669"/>
    <property type="project" value="UniProtKB-SubCell"/>
</dbReference>
<dbReference type="Pfam" id="PF25967">
    <property type="entry name" value="RND-MFP_C"/>
    <property type="match status" value="1"/>
</dbReference>
<feature type="signal peptide" evidence="3">
    <location>
        <begin position="1"/>
        <end position="16"/>
    </location>
</feature>
<comment type="caution">
    <text evidence="8">The sequence shown here is derived from an EMBL/GenBank/DDBJ whole genome shotgun (WGS) entry which is preliminary data.</text>
</comment>
<feature type="domain" description="Multidrug resistance protein MdtA-like barrel-sandwich hybrid" evidence="5">
    <location>
        <begin position="61"/>
        <end position="202"/>
    </location>
</feature>